<evidence type="ECO:0000313" key="2">
    <source>
        <dbReference type="Proteomes" id="UP000805704"/>
    </source>
</evidence>
<dbReference type="EMBL" id="CM024798">
    <property type="protein sequence ID" value="KAG8013910.1"/>
    <property type="molecule type" value="Genomic_DNA"/>
</dbReference>
<sequence>MEKMVANKLILHYNCFCCKHCKKKLSIHNYSSLYGEFYCISHYQQLFKRKGNYDEGFGHKQHKDQWLQKNKGTQEADTVSTPKMTKSNLNRSDSSRESSAGVFVTKSSARELRDIGGADVKGKLKMSWPPEKKSTGVDLMQKTHVKKQISEICKTSTYGMSLAHNNQVKINLSVERKDKVTTLSSSFTSGVKERTKMTSYISAERLTSEEPKPRSDPTKAGHFQDSISPRVLNFSSPSPEKGIILTNQKTEQKNVAPTSKTCNNPTSHKLDTNKSKKSVRFAPNVDIAQYDPSTQLTTEVKPEEHSTQLSDQTEQSKVNESNDLKDVSAKNNFDESSKKQSDGEVYVEIPEYKCPGETSKISNQELDVKVESSQEIPQTDEAVLNGDVDKVEESPDTQSFTETFNSTEEEVKHQEPSEILQVIPKDSESDNPSPAEHVSGEEASLERNKNQFEKSDSANDQENSDTQRKPIARTNSLKGSAKPAEKTKVKLGSWSKGKSPLSKLFTNKTEPKDAKKTEAKPSGGLLGRLFQSSSEKAEDPTKSAVQDEGTDTTHTDDKITEEVKEAVTEEMKKEGDVPQVTPRK</sequence>
<accession>A0ACB7FHD3</accession>
<reference evidence="1" key="1">
    <citation type="submission" date="2020-04" db="EMBL/GenBank/DDBJ databases">
        <title>A chromosome-scale assembly and high-density genetic map of the yellow drum (Nibea albiflora) genome.</title>
        <authorList>
            <person name="Xu D."/>
            <person name="Zhang W."/>
            <person name="Chen R."/>
            <person name="Tan P."/>
            <person name="Wang L."/>
            <person name="Song H."/>
            <person name="Tian L."/>
            <person name="Zhu Q."/>
            <person name="Wang B."/>
        </authorList>
    </citation>
    <scope>NUCLEOTIDE SEQUENCE</scope>
    <source>
        <strain evidence="1">ZJHYS-2018</strain>
    </source>
</reference>
<protein>
    <submittedName>
        <fullName evidence="1">LIM domain-containing protein 2</fullName>
    </submittedName>
</protein>
<proteinExistence type="predicted"/>
<evidence type="ECO:0000313" key="1">
    <source>
        <dbReference type="EMBL" id="KAG8013910.1"/>
    </source>
</evidence>
<keyword evidence="2" id="KW-1185">Reference proteome</keyword>
<organism evidence="1 2">
    <name type="scientific">Nibea albiflora</name>
    <name type="common">Yellow drum</name>
    <name type="synonym">Corvina albiflora</name>
    <dbReference type="NCBI Taxonomy" id="240163"/>
    <lineage>
        <taxon>Eukaryota</taxon>
        <taxon>Metazoa</taxon>
        <taxon>Chordata</taxon>
        <taxon>Craniata</taxon>
        <taxon>Vertebrata</taxon>
        <taxon>Euteleostomi</taxon>
        <taxon>Actinopterygii</taxon>
        <taxon>Neopterygii</taxon>
        <taxon>Teleostei</taxon>
        <taxon>Neoteleostei</taxon>
        <taxon>Acanthomorphata</taxon>
        <taxon>Eupercaria</taxon>
        <taxon>Sciaenidae</taxon>
        <taxon>Nibea</taxon>
    </lineage>
</organism>
<name>A0ACB7FHD3_NIBAL</name>
<dbReference type="Proteomes" id="UP000805704">
    <property type="component" value="Chromosome 10"/>
</dbReference>
<gene>
    <name evidence="1" type="primary">LIMD2.2</name>
    <name evidence="1" type="ORF">GBF38_016144</name>
</gene>
<comment type="caution">
    <text evidence="1">The sequence shown here is derived from an EMBL/GenBank/DDBJ whole genome shotgun (WGS) entry which is preliminary data.</text>
</comment>